<keyword evidence="5 12" id="KW-0812">Transmembrane</keyword>
<dbReference type="Pfam" id="PF03907">
    <property type="entry name" value="Spo7"/>
    <property type="match status" value="1"/>
</dbReference>
<evidence type="ECO:0000256" key="8">
    <source>
        <dbReference type="ARBA" id="ARBA00023136"/>
    </source>
</evidence>
<evidence type="ECO:0000256" key="6">
    <source>
        <dbReference type="ARBA" id="ARBA00022989"/>
    </source>
</evidence>
<protein>
    <recommendedName>
        <fullName evidence="10">Transmembrane protein 188</fullName>
    </recommendedName>
</protein>
<keyword evidence="7" id="KW-0443">Lipid metabolism</keyword>
<feature type="region of interest" description="Disordered" evidence="11">
    <location>
        <begin position="182"/>
        <end position="202"/>
    </location>
</feature>
<dbReference type="AlphaFoldDB" id="A0A1C7LNL2"/>
<dbReference type="EMBL" id="LUGG01000031">
    <property type="protein sequence ID" value="OBZ66352.1"/>
    <property type="molecule type" value="Genomic_DNA"/>
</dbReference>
<dbReference type="GO" id="GO:0071595">
    <property type="term" value="C:Nem1-Spo7 phosphatase complex"/>
    <property type="evidence" value="ECO:0007669"/>
    <property type="project" value="InterPro"/>
</dbReference>
<dbReference type="GO" id="GO:0019888">
    <property type="term" value="F:protein phosphatase regulator activity"/>
    <property type="evidence" value="ECO:0007669"/>
    <property type="project" value="InterPro"/>
</dbReference>
<keyword evidence="9" id="KW-0539">Nucleus</keyword>
<evidence type="ECO:0000256" key="2">
    <source>
        <dbReference type="ARBA" id="ARBA00004496"/>
    </source>
</evidence>
<keyword evidence="14" id="KW-1185">Reference proteome</keyword>
<keyword evidence="8 12" id="KW-0472">Membrane</keyword>
<dbReference type="InterPro" id="IPR005605">
    <property type="entry name" value="Spo7"/>
</dbReference>
<evidence type="ECO:0000256" key="5">
    <source>
        <dbReference type="ARBA" id="ARBA00022692"/>
    </source>
</evidence>
<evidence type="ECO:0000256" key="4">
    <source>
        <dbReference type="ARBA" id="ARBA00022490"/>
    </source>
</evidence>
<dbReference type="OrthoDB" id="5599171at2759"/>
<dbReference type="GO" id="GO:0006629">
    <property type="term" value="P:lipid metabolic process"/>
    <property type="evidence" value="ECO:0007669"/>
    <property type="project" value="UniProtKB-KW"/>
</dbReference>
<evidence type="ECO:0000256" key="11">
    <source>
        <dbReference type="SAM" id="MobiDB-lite"/>
    </source>
</evidence>
<organism evidence="13 14">
    <name type="scientific">Grifola frondosa</name>
    <name type="common">Maitake</name>
    <name type="synonym">Polyporus frondosus</name>
    <dbReference type="NCBI Taxonomy" id="5627"/>
    <lineage>
        <taxon>Eukaryota</taxon>
        <taxon>Fungi</taxon>
        <taxon>Dikarya</taxon>
        <taxon>Basidiomycota</taxon>
        <taxon>Agaricomycotina</taxon>
        <taxon>Agaricomycetes</taxon>
        <taxon>Polyporales</taxon>
        <taxon>Grifolaceae</taxon>
        <taxon>Grifola</taxon>
    </lineage>
</organism>
<comment type="caution">
    <text evidence="13">The sequence shown here is derived from an EMBL/GenBank/DDBJ whole genome shotgun (WGS) entry which is preliminary data.</text>
</comment>
<evidence type="ECO:0000256" key="9">
    <source>
        <dbReference type="ARBA" id="ARBA00023242"/>
    </source>
</evidence>
<comment type="similarity">
    <text evidence="3">Belongs to the CNEP1R1 family.</text>
</comment>
<dbReference type="GO" id="GO:0005737">
    <property type="term" value="C:cytoplasm"/>
    <property type="evidence" value="ECO:0007669"/>
    <property type="project" value="UniProtKB-SubCell"/>
</dbReference>
<evidence type="ECO:0000256" key="1">
    <source>
        <dbReference type="ARBA" id="ARBA00004232"/>
    </source>
</evidence>
<dbReference type="GO" id="GO:0031965">
    <property type="term" value="C:nuclear membrane"/>
    <property type="evidence" value="ECO:0007669"/>
    <property type="project" value="UniProtKB-SubCell"/>
</dbReference>
<dbReference type="STRING" id="5627.A0A1C7LNL2"/>
<evidence type="ECO:0000256" key="7">
    <source>
        <dbReference type="ARBA" id="ARBA00023098"/>
    </source>
</evidence>
<name>A0A1C7LNL2_GRIFR</name>
<dbReference type="PANTHER" id="PTHR20996">
    <property type="entry name" value="NUCLEAR ENVELOPE PHOSPHATASE-REGULATORY SUBUNIT 1"/>
    <property type="match status" value="1"/>
</dbReference>
<dbReference type="OMA" id="YSERITY"/>
<dbReference type="Proteomes" id="UP000092993">
    <property type="component" value="Unassembled WGS sequence"/>
</dbReference>
<reference evidence="13 14" key="1">
    <citation type="submission" date="2016-03" db="EMBL/GenBank/DDBJ databases">
        <title>Whole genome sequencing of Grifola frondosa 9006-11.</title>
        <authorList>
            <person name="Min B."/>
            <person name="Park H."/>
            <person name="Kim J.-G."/>
            <person name="Cho H."/>
            <person name="Oh Y.-L."/>
            <person name="Kong W.-S."/>
            <person name="Choi I.-G."/>
        </authorList>
    </citation>
    <scope>NUCLEOTIDE SEQUENCE [LARGE SCALE GENOMIC DNA]</scope>
    <source>
        <strain evidence="13 14">9006-11</strain>
    </source>
</reference>
<evidence type="ECO:0000313" key="13">
    <source>
        <dbReference type="EMBL" id="OBZ66352.1"/>
    </source>
</evidence>
<keyword evidence="4" id="KW-0963">Cytoplasm</keyword>
<sequence length="202" mass="22922">MPPRLSPAPPKGAFYPVNDAATYRDLLLFEERLKTNAASLNRRKHRYQLFLAQLLLLIAFLLADVVLHANLLGVPCTFVLRRLLPRTYTGTAEVKVHPYVASGLLFVAVTTLVLFFASGLYAEKIGYANRHVPPPSLPNHPLPAPLTYPTRTSPRGELIFSSRVDRAFREAYERYRAAFERRRERREARRRRTPGPAGSVLE</sequence>
<proteinExistence type="inferred from homology"/>
<evidence type="ECO:0000256" key="12">
    <source>
        <dbReference type="SAM" id="Phobius"/>
    </source>
</evidence>
<accession>A0A1C7LNL2</accession>
<evidence type="ECO:0000313" key="14">
    <source>
        <dbReference type="Proteomes" id="UP000092993"/>
    </source>
</evidence>
<dbReference type="PANTHER" id="PTHR20996:SF1">
    <property type="entry name" value="NUCLEAR ENVELOPE PHOSPHATASE-REGULATORY SUBUNIT 1"/>
    <property type="match status" value="1"/>
</dbReference>
<evidence type="ECO:0000256" key="3">
    <source>
        <dbReference type="ARBA" id="ARBA00010998"/>
    </source>
</evidence>
<feature type="transmembrane region" description="Helical" evidence="12">
    <location>
        <begin position="49"/>
        <end position="80"/>
    </location>
</feature>
<gene>
    <name evidence="13" type="ORF">A0H81_13675</name>
</gene>
<comment type="subcellular location">
    <subcellularLocation>
        <location evidence="2">Cytoplasm</location>
    </subcellularLocation>
    <subcellularLocation>
        <location evidence="1">Nucleus membrane</location>
        <topology evidence="1">Multi-pass membrane protein</topology>
    </subcellularLocation>
</comment>
<evidence type="ECO:0000256" key="10">
    <source>
        <dbReference type="ARBA" id="ARBA00030458"/>
    </source>
</evidence>
<keyword evidence="6 12" id="KW-1133">Transmembrane helix</keyword>
<dbReference type="InterPro" id="IPR019168">
    <property type="entry name" value="NEP1-R1"/>
</dbReference>
<feature type="transmembrane region" description="Helical" evidence="12">
    <location>
        <begin position="100"/>
        <end position="122"/>
    </location>
</feature>